<gene>
    <name evidence="6" type="ORF">BCB44BAC_04095</name>
</gene>
<dbReference type="EMBL" id="FMIK01000057">
    <property type="protein sequence ID" value="SCM05408.1"/>
    <property type="molecule type" value="Genomic_DNA"/>
</dbReference>
<reference evidence="6 7" key="1">
    <citation type="submission" date="2016-08" db="EMBL/GenBank/DDBJ databases">
        <authorList>
            <person name="Loux V."/>
            <person name="Rue O."/>
        </authorList>
    </citation>
    <scope>NUCLEOTIDE SEQUENCE [LARGE SCALE GENOMIC DNA]</scope>
    <source>
        <strain evidence="6 7">AFSSA_08CEB44bac</strain>
    </source>
</reference>
<dbReference type="GeneID" id="33898887"/>
<dbReference type="Proteomes" id="UP000242164">
    <property type="component" value="Unassembled WGS sequence"/>
</dbReference>
<keyword evidence="3" id="KW-0010">Activator</keyword>
<evidence type="ECO:0000256" key="4">
    <source>
        <dbReference type="ARBA" id="ARBA00023163"/>
    </source>
</evidence>
<dbReference type="AlphaFoldDB" id="A0AAX2CMG7"/>
<accession>A0AAX2CMG7</accession>
<evidence type="ECO:0000259" key="5">
    <source>
        <dbReference type="PROSITE" id="PS51372"/>
    </source>
</evidence>
<proteinExistence type="predicted"/>
<dbReference type="InterPro" id="IPR007737">
    <property type="entry name" value="Mga_HTH"/>
</dbReference>
<keyword evidence="4" id="KW-0804">Transcription</keyword>
<dbReference type="InterPro" id="IPR036388">
    <property type="entry name" value="WH-like_DNA-bd_sf"/>
</dbReference>
<evidence type="ECO:0000256" key="2">
    <source>
        <dbReference type="ARBA" id="ARBA00023015"/>
    </source>
</evidence>
<protein>
    <submittedName>
        <fullName evidence="6">Capsule synthesis trans-acting positive regulator AcpA</fullName>
    </submittedName>
</protein>
<dbReference type="PANTHER" id="PTHR30185">
    <property type="entry name" value="CRYPTIC BETA-GLUCOSIDE BGL OPERON ANTITERMINATOR"/>
    <property type="match status" value="1"/>
</dbReference>
<evidence type="ECO:0000256" key="1">
    <source>
        <dbReference type="ARBA" id="ARBA00022737"/>
    </source>
</evidence>
<keyword evidence="2" id="KW-0805">Transcription regulation</keyword>
<comment type="caution">
    <text evidence="6">The sequence shown here is derived from an EMBL/GenBank/DDBJ whole genome shotgun (WGS) entry which is preliminary data.</text>
</comment>
<dbReference type="Gene3D" id="3.40.50.2300">
    <property type="match status" value="1"/>
</dbReference>
<evidence type="ECO:0000313" key="7">
    <source>
        <dbReference type="Proteomes" id="UP000242164"/>
    </source>
</evidence>
<organism evidence="6 7">
    <name type="scientific">Bacillus cytotoxicus</name>
    <dbReference type="NCBI Taxonomy" id="580165"/>
    <lineage>
        <taxon>Bacteria</taxon>
        <taxon>Bacillati</taxon>
        <taxon>Bacillota</taxon>
        <taxon>Bacilli</taxon>
        <taxon>Bacillales</taxon>
        <taxon>Bacillaceae</taxon>
        <taxon>Bacillus</taxon>
        <taxon>Bacillus cereus group</taxon>
    </lineage>
</organism>
<name>A0AAX2CMG7_9BACI</name>
<evidence type="ECO:0000256" key="3">
    <source>
        <dbReference type="ARBA" id="ARBA00023159"/>
    </source>
</evidence>
<dbReference type="InterPro" id="IPR050661">
    <property type="entry name" value="BglG_antiterminators"/>
</dbReference>
<dbReference type="SUPFAM" id="SSF63520">
    <property type="entry name" value="PTS-regulatory domain, PRD"/>
    <property type="match status" value="1"/>
</dbReference>
<sequence>MEKDIKRKINLLNILVEEKRWFTLAELGSKLHCSNKTIRKDISIINDLLPKNIVICSKKGKGVKLSLSQNQSITEATSNLLKKSLTFLALQQLLEGRANTVTSLADRLYLPVTSTNDVLKRVSRYIEKFGLCLEKKPLRISGDEFQIIFMFSERYLEAFPDTEWPFTEYKEEVLMDYVHDIEKKLDIIFYSNDKRRLAFIITILFKRIKQGHKVKFSEWIVKHTVESIHYKKIFEDKNIIKVNKNRPLNIEEQVLLVIVVKLSRYINNSGNTLKQEELLLYKEGKTIFYKCVNDFIRLLEQELKIELANSDDFVYGIVEYCRQTYHILKFLPRIKAPEKDTCKYIKKHYPETFDLVKRAYTKWGKEMGLTDIPDEEFAKVTMRIIATGKQHNLHKKKVLLITGEGKSWEEYMKSCINKRYGNQLEFVEGNAKIFQGNMENLDIDFIITTIPLETNWNSIVYVSPILQERDFYEIGIFAKQ</sequence>
<dbReference type="InterPro" id="IPR013199">
    <property type="entry name" value="HTH_Mga_DNA-bd_dom"/>
</dbReference>
<dbReference type="PANTHER" id="PTHR30185:SF18">
    <property type="entry name" value="TRANSCRIPTIONAL REGULATOR MTLR"/>
    <property type="match status" value="1"/>
</dbReference>
<dbReference type="Pfam" id="PF05043">
    <property type="entry name" value="Mga"/>
    <property type="match status" value="1"/>
</dbReference>
<dbReference type="InterPro" id="IPR011608">
    <property type="entry name" value="PRD"/>
</dbReference>
<dbReference type="InterPro" id="IPR036634">
    <property type="entry name" value="PRD_sf"/>
</dbReference>
<evidence type="ECO:0000313" key="6">
    <source>
        <dbReference type="EMBL" id="SCM05408.1"/>
    </source>
</evidence>
<feature type="domain" description="PRD" evidence="5">
    <location>
        <begin position="283"/>
        <end position="394"/>
    </location>
</feature>
<dbReference type="Gene3D" id="1.10.10.10">
    <property type="entry name" value="Winged helix-like DNA-binding domain superfamily/Winged helix DNA-binding domain"/>
    <property type="match status" value="1"/>
</dbReference>
<dbReference type="Pfam" id="PF00874">
    <property type="entry name" value="PRD"/>
    <property type="match status" value="1"/>
</dbReference>
<dbReference type="Gene3D" id="1.10.1790.10">
    <property type="entry name" value="PRD domain"/>
    <property type="match status" value="1"/>
</dbReference>
<dbReference type="GO" id="GO:0006355">
    <property type="term" value="P:regulation of DNA-templated transcription"/>
    <property type="evidence" value="ECO:0007669"/>
    <property type="project" value="InterPro"/>
</dbReference>
<dbReference type="Pfam" id="PF08280">
    <property type="entry name" value="HTH_Mga"/>
    <property type="match status" value="1"/>
</dbReference>
<keyword evidence="1" id="KW-0677">Repeat</keyword>
<dbReference type="RefSeq" id="WP_012096093.1">
    <property type="nucleotide sequence ID" value="NZ_CP024109.1"/>
</dbReference>
<dbReference type="PROSITE" id="PS51372">
    <property type="entry name" value="PRD_2"/>
    <property type="match status" value="1"/>
</dbReference>